<keyword evidence="2" id="KW-1185">Reference proteome</keyword>
<reference evidence="1 2" key="1">
    <citation type="submission" date="2023-01" db="EMBL/GenBank/DDBJ databases">
        <authorList>
            <person name="Whitehead M."/>
        </authorList>
    </citation>
    <scope>NUCLEOTIDE SEQUENCE [LARGE SCALE GENOMIC DNA]</scope>
</reference>
<accession>A0AAV0W710</accession>
<gene>
    <name evidence="1" type="ORF">MEUPH1_LOCUS7916</name>
</gene>
<dbReference type="AlphaFoldDB" id="A0AAV0W710"/>
<evidence type="ECO:0000313" key="2">
    <source>
        <dbReference type="Proteomes" id="UP001160148"/>
    </source>
</evidence>
<dbReference type="Proteomes" id="UP001160148">
    <property type="component" value="Unassembled WGS sequence"/>
</dbReference>
<sequence>MIAIPPTFVVDQQFHESTLKHLVVETINLITIKDPFPIHQIDFMIKLKINLLTFRPQNYYDDLGGEHDSFEDHILRFINLVIEATRKYSLQFTKNIICSFAVQEMKLVGKILVEKGDGPDPELIQ</sequence>
<name>A0AAV0W710_9HEMI</name>
<dbReference type="EMBL" id="CARXXK010000001">
    <property type="protein sequence ID" value="CAI6351586.1"/>
    <property type="molecule type" value="Genomic_DNA"/>
</dbReference>
<protein>
    <submittedName>
        <fullName evidence="1">Uncharacterized protein</fullName>
    </submittedName>
</protein>
<evidence type="ECO:0000313" key="1">
    <source>
        <dbReference type="EMBL" id="CAI6351586.1"/>
    </source>
</evidence>
<comment type="caution">
    <text evidence="1">The sequence shown here is derived from an EMBL/GenBank/DDBJ whole genome shotgun (WGS) entry which is preliminary data.</text>
</comment>
<proteinExistence type="predicted"/>
<organism evidence="1 2">
    <name type="scientific">Macrosiphum euphorbiae</name>
    <name type="common">potato aphid</name>
    <dbReference type="NCBI Taxonomy" id="13131"/>
    <lineage>
        <taxon>Eukaryota</taxon>
        <taxon>Metazoa</taxon>
        <taxon>Ecdysozoa</taxon>
        <taxon>Arthropoda</taxon>
        <taxon>Hexapoda</taxon>
        <taxon>Insecta</taxon>
        <taxon>Pterygota</taxon>
        <taxon>Neoptera</taxon>
        <taxon>Paraneoptera</taxon>
        <taxon>Hemiptera</taxon>
        <taxon>Sternorrhyncha</taxon>
        <taxon>Aphidomorpha</taxon>
        <taxon>Aphidoidea</taxon>
        <taxon>Aphididae</taxon>
        <taxon>Macrosiphini</taxon>
        <taxon>Macrosiphum</taxon>
    </lineage>
</organism>